<feature type="transmembrane region" description="Helical" evidence="1">
    <location>
        <begin position="101"/>
        <end position="120"/>
    </location>
</feature>
<feature type="transmembrane region" description="Helical" evidence="1">
    <location>
        <begin position="7"/>
        <end position="25"/>
    </location>
</feature>
<dbReference type="Proteomes" id="UP000823201">
    <property type="component" value="Unassembled WGS sequence"/>
</dbReference>
<dbReference type="RefSeq" id="WP_205005617.1">
    <property type="nucleotide sequence ID" value="NZ_CBCRXA010000016.1"/>
</dbReference>
<comment type="caution">
    <text evidence="2">The sequence shown here is derived from an EMBL/GenBank/DDBJ whole genome shotgun (WGS) entry which is preliminary data.</text>
</comment>
<gene>
    <name evidence="2" type="ORF">JOC27_000722</name>
</gene>
<name>A0ABS2Q6S4_9BACL</name>
<evidence type="ECO:0000256" key="1">
    <source>
        <dbReference type="SAM" id="Phobius"/>
    </source>
</evidence>
<feature type="transmembrane region" description="Helical" evidence="1">
    <location>
        <begin position="77"/>
        <end position="95"/>
    </location>
</feature>
<evidence type="ECO:0000313" key="3">
    <source>
        <dbReference type="Proteomes" id="UP000823201"/>
    </source>
</evidence>
<proteinExistence type="predicted"/>
<sequence length="140" mass="15370">MPKVLSNGLKIIFLGVSLVFIVWGVQEFLKAATIYSLFGWCYLMLGVVAPSVVLLGHSERRKEGNYLSSRTQVLTEAIVLSGLLLLDAGLLIPLVFTIQLIVSLVGFFMAVPASFIHLYLSAPSASGEKRKVKNERKMTN</sequence>
<protein>
    <submittedName>
        <fullName evidence="2">Uncharacterized protein</fullName>
    </submittedName>
</protein>
<organism evidence="2 3">
    <name type="scientific">Sporolactobacillus spathodeae</name>
    <dbReference type="NCBI Taxonomy" id="1465502"/>
    <lineage>
        <taxon>Bacteria</taxon>
        <taxon>Bacillati</taxon>
        <taxon>Bacillota</taxon>
        <taxon>Bacilli</taxon>
        <taxon>Bacillales</taxon>
        <taxon>Sporolactobacillaceae</taxon>
        <taxon>Sporolactobacillus</taxon>
    </lineage>
</organism>
<accession>A0ABS2Q6S4</accession>
<reference evidence="2 3" key="1">
    <citation type="submission" date="2021-01" db="EMBL/GenBank/DDBJ databases">
        <title>Genomic Encyclopedia of Type Strains, Phase IV (KMG-IV): sequencing the most valuable type-strain genomes for metagenomic binning, comparative biology and taxonomic classification.</title>
        <authorList>
            <person name="Goeker M."/>
        </authorList>
    </citation>
    <scope>NUCLEOTIDE SEQUENCE [LARGE SCALE GENOMIC DNA]</scope>
    <source>
        <strain evidence="2 3">DSM 100968</strain>
    </source>
</reference>
<keyword evidence="3" id="KW-1185">Reference proteome</keyword>
<keyword evidence="1" id="KW-0812">Transmembrane</keyword>
<dbReference type="EMBL" id="JAFBEV010000004">
    <property type="protein sequence ID" value="MBM7657281.1"/>
    <property type="molecule type" value="Genomic_DNA"/>
</dbReference>
<keyword evidence="1" id="KW-1133">Transmembrane helix</keyword>
<keyword evidence="1" id="KW-0472">Membrane</keyword>
<feature type="transmembrane region" description="Helical" evidence="1">
    <location>
        <begin position="37"/>
        <end position="56"/>
    </location>
</feature>
<evidence type="ECO:0000313" key="2">
    <source>
        <dbReference type="EMBL" id="MBM7657281.1"/>
    </source>
</evidence>